<reference evidence="3" key="1">
    <citation type="journal article" date="2012" name="PLoS Genet.">
        <title>The genomes of the fungal plant pathogens Cladosporium fulvum and Dothistroma septosporum reveal adaptation to different hosts and lifestyles but also signatures of common ancestry.</title>
        <authorList>
            <person name="de Wit P.J.G.M."/>
            <person name="van der Burgt A."/>
            <person name="Oekmen B."/>
            <person name="Stergiopoulos I."/>
            <person name="Abd-Elsalam K.A."/>
            <person name="Aerts A.L."/>
            <person name="Bahkali A.H."/>
            <person name="Beenen H.G."/>
            <person name="Chettri P."/>
            <person name="Cox M.P."/>
            <person name="Datema E."/>
            <person name="de Vries R.P."/>
            <person name="Dhillon B."/>
            <person name="Ganley A.R."/>
            <person name="Griffiths S.A."/>
            <person name="Guo Y."/>
            <person name="Hamelin R.C."/>
            <person name="Henrissat B."/>
            <person name="Kabir M.S."/>
            <person name="Jashni M.K."/>
            <person name="Kema G."/>
            <person name="Klaubauf S."/>
            <person name="Lapidus A."/>
            <person name="Levasseur A."/>
            <person name="Lindquist E."/>
            <person name="Mehrabi R."/>
            <person name="Ohm R.A."/>
            <person name="Owen T.J."/>
            <person name="Salamov A."/>
            <person name="Schwelm A."/>
            <person name="Schijlen E."/>
            <person name="Sun H."/>
            <person name="van den Burg H.A."/>
            <person name="van Ham R.C.H.J."/>
            <person name="Zhang S."/>
            <person name="Goodwin S.B."/>
            <person name="Grigoriev I.V."/>
            <person name="Collemare J."/>
            <person name="Bradshaw R.E."/>
        </authorList>
    </citation>
    <scope>NUCLEOTIDE SEQUENCE [LARGE SCALE GENOMIC DNA]</scope>
    <source>
        <strain evidence="3">NZE10 / CBS 128990</strain>
    </source>
</reference>
<dbReference type="AlphaFoldDB" id="N1PLR0"/>
<feature type="region of interest" description="Disordered" evidence="1">
    <location>
        <begin position="1"/>
        <end position="49"/>
    </location>
</feature>
<sequence>MPSLADQQQQFKKEGLSNSDTTARNTTDSTASKNQQPAMGPTTSLGLAGNPFHYAIQQPKEHLFYESFLNSISNDIVRYLAMKNSDARKERTAAPSTPPTPKRRAGARPDGIDRKRSKRNSSRP</sequence>
<feature type="compositionally biased region" description="Basic residues" evidence="1">
    <location>
        <begin position="115"/>
        <end position="124"/>
    </location>
</feature>
<evidence type="ECO:0000313" key="2">
    <source>
        <dbReference type="EMBL" id="EME42226.1"/>
    </source>
</evidence>
<proteinExistence type="predicted"/>
<gene>
    <name evidence="2" type="ORF">DOTSEDRAFT_73145</name>
</gene>
<dbReference type="OrthoDB" id="2245455at2759"/>
<keyword evidence="3" id="KW-1185">Reference proteome</keyword>
<evidence type="ECO:0000256" key="1">
    <source>
        <dbReference type="SAM" id="MobiDB-lite"/>
    </source>
</evidence>
<evidence type="ECO:0000313" key="3">
    <source>
        <dbReference type="Proteomes" id="UP000016933"/>
    </source>
</evidence>
<name>N1PLR0_DOTSN</name>
<dbReference type="HOGENOM" id="CLU_2003867_0_0_1"/>
<organism evidence="2 3">
    <name type="scientific">Dothistroma septosporum (strain NZE10 / CBS 128990)</name>
    <name type="common">Red band needle blight fungus</name>
    <name type="synonym">Mycosphaerella pini</name>
    <dbReference type="NCBI Taxonomy" id="675120"/>
    <lineage>
        <taxon>Eukaryota</taxon>
        <taxon>Fungi</taxon>
        <taxon>Dikarya</taxon>
        <taxon>Ascomycota</taxon>
        <taxon>Pezizomycotina</taxon>
        <taxon>Dothideomycetes</taxon>
        <taxon>Dothideomycetidae</taxon>
        <taxon>Mycosphaerellales</taxon>
        <taxon>Mycosphaerellaceae</taxon>
        <taxon>Dothistroma</taxon>
    </lineage>
</organism>
<accession>N1PLR0</accession>
<dbReference type="EMBL" id="KB446541">
    <property type="protein sequence ID" value="EME42226.1"/>
    <property type="molecule type" value="Genomic_DNA"/>
</dbReference>
<reference evidence="2 3" key="2">
    <citation type="journal article" date="2012" name="PLoS Pathog.">
        <title>Diverse lifestyles and strategies of plant pathogenesis encoded in the genomes of eighteen Dothideomycetes fungi.</title>
        <authorList>
            <person name="Ohm R.A."/>
            <person name="Feau N."/>
            <person name="Henrissat B."/>
            <person name="Schoch C.L."/>
            <person name="Horwitz B.A."/>
            <person name="Barry K.W."/>
            <person name="Condon B.J."/>
            <person name="Copeland A.C."/>
            <person name="Dhillon B."/>
            <person name="Glaser F."/>
            <person name="Hesse C.N."/>
            <person name="Kosti I."/>
            <person name="LaButti K."/>
            <person name="Lindquist E.A."/>
            <person name="Lucas S."/>
            <person name="Salamov A.A."/>
            <person name="Bradshaw R.E."/>
            <person name="Ciuffetti L."/>
            <person name="Hamelin R.C."/>
            <person name="Kema G.H.J."/>
            <person name="Lawrence C."/>
            <person name="Scott J.A."/>
            <person name="Spatafora J.W."/>
            <person name="Turgeon B.G."/>
            <person name="de Wit P.J.G.M."/>
            <person name="Zhong S."/>
            <person name="Goodwin S.B."/>
            <person name="Grigoriev I.V."/>
        </authorList>
    </citation>
    <scope>NUCLEOTIDE SEQUENCE [LARGE SCALE GENOMIC DNA]</scope>
    <source>
        <strain evidence="3">NZE10 / CBS 128990</strain>
    </source>
</reference>
<protein>
    <submittedName>
        <fullName evidence="2">Uncharacterized protein</fullName>
    </submittedName>
</protein>
<dbReference type="Proteomes" id="UP000016933">
    <property type="component" value="Unassembled WGS sequence"/>
</dbReference>
<feature type="region of interest" description="Disordered" evidence="1">
    <location>
        <begin position="85"/>
        <end position="124"/>
    </location>
</feature>
<feature type="compositionally biased region" description="Polar residues" evidence="1">
    <location>
        <begin position="1"/>
        <end position="45"/>
    </location>
</feature>